<name>A0A1M6SUK0_SELRU</name>
<keyword evidence="5 9" id="KW-0472">Membrane</keyword>
<comment type="subcellular location">
    <subcellularLocation>
        <location evidence="1">Cell membrane</location>
        <topology evidence="1">Multi-pass membrane protein</topology>
    </subcellularLocation>
</comment>
<evidence type="ECO:0000313" key="12">
    <source>
        <dbReference type="Proteomes" id="UP000184263"/>
    </source>
</evidence>
<gene>
    <name evidence="11" type="ORF">SAMN05216582_10582</name>
</gene>
<dbReference type="CDD" id="cd11386">
    <property type="entry name" value="MCP_signal"/>
    <property type="match status" value="1"/>
</dbReference>
<dbReference type="Pfam" id="PF17200">
    <property type="entry name" value="sCache_2"/>
    <property type="match status" value="1"/>
</dbReference>
<keyword evidence="2" id="KW-1003">Cell membrane</keyword>
<feature type="region of interest" description="Disordered" evidence="8">
    <location>
        <begin position="552"/>
        <end position="572"/>
    </location>
</feature>
<dbReference type="PANTHER" id="PTHR32089:SF112">
    <property type="entry name" value="LYSOZYME-LIKE PROTEIN-RELATED"/>
    <property type="match status" value="1"/>
</dbReference>
<sequence length="598" mass="65352">MFFMKSVRGKLTALFVAVSVVATLSVGGYFIYTTISDNDKLVQEYRQELSMHYDRELRLQTEGLVSSLNGIYARQQKGEFTEEQAKALALDVIRSVRYDEGKGYFFADEKNTGICVAHAGNRNAEGKMRRNEKDPNGVPYMENMWKEGQKDGGGFVDFSYPKPGETQSLPKRNYVLEFKPYGWIVGTGSWIDYIDAEAAKYMQDNQSALYHKILISSIIILVVSVVMALLGVKIAQSFGDPISFVTGRLRKFAHGDYRAEPVKPEYTEREDEIGEMVEILKVLGTNMRKLMGSIRESAEQVASDAAQLNEMTTQSAAASQQVAESITDVAGATNKQLAAIDDASQSMDVLMERIGGMAHNARRSAAETQQATEKAQNGNKVVIRTVKDMAHLSKVVGESARVVNSLGERSDTIGRITDTISGIAEQTNLLALNAAIEAARAGDAGRGFAVVADEIRKLAAQSEEAASQIASLIGQIQNETQQAVNSMNEGTENLATAKDSVEETGREFSDIVALVEKIADRSQQIASASREATDSAENCQSAIRDIEDMSRSVVSNSETVSAATEEQSASVHEMNVNSEQLAKMASMLQDEVQKFKVE</sequence>
<dbReference type="InterPro" id="IPR033480">
    <property type="entry name" value="sCache_2"/>
</dbReference>
<dbReference type="OrthoDB" id="9810264at2"/>
<evidence type="ECO:0000256" key="4">
    <source>
        <dbReference type="ARBA" id="ARBA00022989"/>
    </source>
</evidence>
<dbReference type="InterPro" id="IPR004089">
    <property type="entry name" value="MCPsignal_dom"/>
</dbReference>
<evidence type="ECO:0000256" key="5">
    <source>
        <dbReference type="ARBA" id="ARBA00023136"/>
    </source>
</evidence>
<feature type="domain" description="Methyl-accepting transducer" evidence="10">
    <location>
        <begin position="311"/>
        <end position="547"/>
    </location>
</feature>
<dbReference type="PROSITE" id="PS50111">
    <property type="entry name" value="CHEMOTAXIS_TRANSDUC_2"/>
    <property type="match status" value="1"/>
</dbReference>
<dbReference type="Gene3D" id="3.30.450.20">
    <property type="entry name" value="PAS domain"/>
    <property type="match status" value="1"/>
</dbReference>
<dbReference type="PANTHER" id="PTHR32089">
    <property type="entry name" value="METHYL-ACCEPTING CHEMOTAXIS PROTEIN MCPB"/>
    <property type="match status" value="1"/>
</dbReference>
<evidence type="ECO:0000259" key="10">
    <source>
        <dbReference type="PROSITE" id="PS50111"/>
    </source>
</evidence>
<evidence type="ECO:0000256" key="3">
    <source>
        <dbReference type="ARBA" id="ARBA00022692"/>
    </source>
</evidence>
<keyword evidence="6 7" id="KW-0807">Transducer</keyword>
<dbReference type="GO" id="GO:0005886">
    <property type="term" value="C:plasma membrane"/>
    <property type="evidence" value="ECO:0007669"/>
    <property type="project" value="UniProtKB-SubCell"/>
</dbReference>
<proteinExistence type="predicted"/>
<dbReference type="SUPFAM" id="SSF58104">
    <property type="entry name" value="Methyl-accepting chemotaxis protein (MCP) signaling domain"/>
    <property type="match status" value="1"/>
</dbReference>
<reference evidence="11 12" key="1">
    <citation type="submission" date="2016-11" db="EMBL/GenBank/DDBJ databases">
        <authorList>
            <person name="Jaros S."/>
            <person name="Januszkiewicz K."/>
            <person name="Wedrychowicz H."/>
        </authorList>
    </citation>
    <scope>NUCLEOTIDE SEQUENCE [LARGE SCALE GENOMIC DNA]</scope>
    <source>
        <strain evidence="11 12">HD4</strain>
    </source>
</reference>
<dbReference type="SMART" id="SM00283">
    <property type="entry name" value="MA"/>
    <property type="match status" value="1"/>
</dbReference>
<evidence type="ECO:0000256" key="2">
    <source>
        <dbReference type="ARBA" id="ARBA00022475"/>
    </source>
</evidence>
<evidence type="ECO:0000313" key="11">
    <source>
        <dbReference type="EMBL" id="SHK48412.1"/>
    </source>
</evidence>
<dbReference type="GO" id="GO:0007165">
    <property type="term" value="P:signal transduction"/>
    <property type="evidence" value="ECO:0007669"/>
    <property type="project" value="UniProtKB-KW"/>
</dbReference>
<evidence type="ECO:0000256" key="6">
    <source>
        <dbReference type="ARBA" id="ARBA00023224"/>
    </source>
</evidence>
<keyword evidence="4 9" id="KW-1133">Transmembrane helix</keyword>
<dbReference type="Gene3D" id="1.10.287.950">
    <property type="entry name" value="Methyl-accepting chemotaxis protein"/>
    <property type="match status" value="1"/>
</dbReference>
<accession>A0A1M6SUK0</accession>
<keyword evidence="3 9" id="KW-0812">Transmembrane</keyword>
<evidence type="ECO:0000256" key="7">
    <source>
        <dbReference type="PROSITE-ProRule" id="PRU00284"/>
    </source>
</evidence>
<dbReference type="AlphaFoldDB" id="A0A1M6SUK0"/>
<dbReference type="EMBL" id="FRBC01000005">
    <property type="protein sequence ID" value="SHK48412.1"/>
    <property type="molecule type" value="Genomic_DNA"/>
</dbReference>
<dbReference type="SMART" id="SM01049">
    <property type="entry name" value="Cache_2"/>
    <property type="match status" value="1"/>
</dbReference>
<evidence type="ECO:0000256" key="8">
    <source>
        <dbReference type="SAM" id="MobiDB-lite"/>
    </source>
</evidence>
<feature type="transmembrane region" description="Helical" evidence="9">
    <location>
        <begin position="209"/>
        <end position="232"/>
    </location>
</feature>
<dbReference type="RefSeq" id="WP_081371847.1">
    <property type="nucleotide sequence ID" value="NZ_FRBC01000005.1"/>
</dbReference>
<dbReference type="Proteomes" id="UP000184263">
    <property type="component" value="Unassembled WGS sequence"/>
</dbReference>
<dbReference type="Pfam" id="PF00015">
    <property type="entry name" value="MCPsignal"/>
    <property type="match status" value="1"/>
</dbReference>
<evidence type="ECO:0000256" key="9">
    <source>
        <dbReference type="SAM" id="Phobius"/>
    </source>
</evidence>
<protein>
    <submittedName>
        <fullName evidence="11">Methyl-accepting chemotaxis sensory transducer with Cache sensor</fullName>
    </submittedName>
</protein>
<organism evidence="11 12">
    <name type="scientific">Selenomonas ruminantium</name>
    <dbReference type="NCBI Taxonomy" id="971"/>
    <lineage>
        <taxon>Bacteria</taxon>
        <taxon>Bacillati</taxon>
        <taxon>Bacillota</taxon>
        <taxon>Negativicutes</taxon>
        <taxon>Selenomonadales</taxon>
        <taxon>Selenomonadaceae</taxon>
        <taxon>Selenomonas</taxon>
    </lineage>
</organism>
<evidence type="ECO:0000256" key="1">
    <source>
        <dbReference type="ARBA" id="ARBA00004651"/>
    </source>
</evidence>